<dbReference type="CDD" id="cd05233">
    <property type="entry name" value="SDR_c"/>
    <property type="match status" value="1"/>
</dbReference>
<dbReference type="InterPro" id="IPR002347">
    <property type="entry name" value="SDR_fam"/>
</dbReference>
<protein>
    <submittedName>
        <fullName evidence="3">SDR family oxidoreductase</fullName>
    </submittedName>
</protein>
<reference evidence="3" key="1">
    <citation type="submission" date="2018-08" db="EMBL/GenBank/DDBJ databases">
        <title>Draft genome sequences of Leuconostoc spp. and Weissella spp. with biocontrol potential.</title>
        <authorList>
            <person name="Lo R."/>
            <person name="Ho V.T.T."/>
            <person name="Turner M.S."/>
        </authorList>
    </citation>
    <scope>NUCLEOTIDE SEQUENCE</scope>
    <source>
        <strain evidence="3">156</strain>
    </source>
</reference>
<dbReference type="FunFam" id="3.40.50.720:FF:000084">
    <property type="entry name" value="Short-chain dehydrogenase reductase"/>
    <property type="match status" value="1"/>
</dbReference>
<dbReference type="Gene3D" id="3.40.50.720">
    <property type="entry name" value="NAD(P)-binding Rossmann-like Domain"/>
    <property type="match status" value="1"/>
</dbReference>
<dbReference type="EMBL" id="QVOQ01000005">
    <property type="protein sequence ID" value="MCX7578342.1"/>
    <property type="molecule type" value="Genomic_DNA"/>
</dbReference>
<proteinExistence type="inferred from homology"/>
<dbReference type="GO" id="GO:0006633">
    <property type="term" value="P:fatty acid biosynthetic process"/>
    <property type="evidence" value="ECO:0007669"/>
    <property type="project" value="TreeGrafter"/>
</dbReference>
<sequence length="268" mass="28948">MRLRFENKVILITGTNNPKGIGAAIARKFANANAKLVLVYKRLDYSWDEAKANEPGYDLYFKSLASDGGEVKDELEGAGAKILTIEADITEKDAPAKIFKQAVKKFGHVDFLINNAAEFSEHDSLDKITPEAIDLIFDVNTKATLLMSQLYLQNFQGQSGRIINFSTDSAQNMAGQIAYGASKAANESVTRSLAVELGSKGITVNCIAPGPTQTGWINKDLETIVLPDIPTGRLVQPEDIADAVAFLCSDEANQITGQIIKVSGGHNI</sequence>
<comment type="similarity">
    <text evidence="1">Belongs to the short-chain dehydrogenases/reductases (SDR) family.</text>
</comment>
<dbReference type="Pfam" id="PF13561">
    <property type="entry name" value="adh_short_C2"/>
    <property type="match status" value="1"/>
</dbReference>
<dbReference type="PRINTS" id="PR00080">
    <property type="entry name" value="SDRFAMILY"/>
</dbReference>
<evidence type="ECO:0000256" key="1">
    <source>
        <dbReference type="ARBA" id="ARBA00006484"/>
    </source>
</evidence>
<dbReference type="SUPFAM" id="SSF51735">
    <property type="entry name" value="NAD(P)-binding Rossmann-fold domains"/>
    <property type="match status" value="1"/>
</dbReference>
<dbReference type="RefSeq" id="WP_114667725.1">
    <property type="nucleotide sequence ID" value="NZ_BMBR01000002.1"/>
</dbReference>
<organism evidence="3 4">
    <name type="scientific">Leuconostoc falkenbergense</name>
    <dbReference type="NCBI Taxonomy" id="2766470"/>
    <lineage>
        <taxon>Bacteria</taxon>
        <taxon>Bacillati</taxon>
        <taxon>Bacillota</taxon>
        <taxon>Bacilli</taxon>
        <taxon>Lactobacillales</taxon>
        <taxon>Lactobacillaceae</taxon>
        <taxon>Leuconostoc</taxon>
    </lineage>
</organism>
<dbReference type="PANTHER" id="PTHR42760:SF133">
    <property type="entry name" value="3-OXOACYL-[ACYL-CARRIER-PROTEIN] REDUCTASE"/>
    <property type="match status" value="1"/>
</dbReference>
<evidence type="ECO:0000256" key="2">
    <source>
        <dbReference type="ARBA" id="ARBA00023002"/>
    </source>
</evidence>
<gene>
    <name evidence="3" type="ORF">D0502_02885</name>
</gene>
<name>A0A9X3E7P1_9LACO</name>
<accession>A0A9X3E7P1</accession>
<dbReference type="GO" id="GO:0048038">
    <property type="term" value="F:quinone binding"/>
    <property type="evidence" value="ECO:0007669"/>
    <property type="project" value="TreeGrafter"/>
</dbReference>
<keyword evidence="2" id="KW-0560">Oxidoreductase</keyword>
<dbReference type="InterPro" id="IPR036291">
    <property type="entry name" value="NAD(P)-bd_dom_sf"/>
</dbReference>
<dbReference type="PRINTS" id="PR00081">
    <property type="entry name" value="GDHRDH"/>
</dbReference>
<dbReference type="GO" id="GO:0008206">
    <property type="term" value="P:bile acid metabolic process"/>
    <property type="evidence" value="ECO:0007669"/>
    <property type="project" value="UniProtKB-ARBA"/>
</dbReference>
<evidence type="ECO:0000313" key="4">
    <source>
        <dbReference type="Proteomes" id="UP001080333"/>
    </source>
</evidence>
<dbReference type="PANTHER" id="PTHR42760">
    <property type="entry name" value="SHORT-CHAIN DEHYDROGENASES/REDUCTASES FAMILY MEMBER"/>
    <property type="match status" value="1"/>
</dbReference>
<dbReference type="GO" id="GO:0016616">
    <property type="term" value="F:oxidoreductase activity, acting on the CH-OH group of donors, NAD or NADP as acceptor"/>
    <property type="evidence" value="ECO:0007669"/>
    <property type="project" value="TreeGrafter"/>
</dbReference>
<dbReference type="AlphaFoldDB" id="A0A9X3E7P1"/>
<evidence type="ECO:0000313" key="3">
    <source>
        <dbReference type="EMBL" id="MCX7578342.1"/>
    </source>
</evidence>
<dbReference type="Proteomes" id="UP001080333">
    <property type="component" value="Unassembled WGS sequence"/>
</dbReference>
<comment type="caution">
    <text evidence="3">The sequence shown here is derived from an EMBL/GenBank/DDBJ whole genome shotgun (WGS) entry which is preliminary data.</text>
</comment>